<gene>
    <name evidence="2" type="ORF">EYF80_063029</name>
</gene>
<dbReference type="AlphaFoldDB" id="A0A4Z2EDN4"/>
<protein>
    <submittedName>
        <fullName evidence="2">Uncharacterized protein</fullName>
    </submittedName>
</protein>
<reference evidence="2 3" key="1">
    <citation type="submission" date="2019-03" db="EMBL/GenBank/DDBJ databases">
        <title>First draft genome of Liparis tanakae, snailfish: a comprehensive survey of snailfish specific genes.</title>
        <authorList>
            <person name="Kim W."/>
            <person name="Song I."/>
            <person name="Jeong J.-H."/>
            <person name="Kim D."/>
            <person name="Kim S."/>
            <person name="Ryu S."/>
            <person name="Song J.Y."/>
            <person name="Lee S.K."/>
        </authorList>
    </citation>
    <scope>NUCLEOTIDE SEQUENCE [LARGE SCALE GENOMIC DNA]</scope>
    <source>
        <tissue evidence="2">Muscle</tissue>
    </source>
</reference>
<proteinExistence type="predicted"/>
<name>A0A4Z2EDN4_9TELE</name>
<feature type="region of interest" description="Disordered" evidence="1">
    <location>
        <begin position="1"/>
        <end position="114"/>
    </location>
</feature>
<feature type="compositionally biased region" description="Basic residues" evidence="1">
    <location>
        <begin position="105"/>
        <end position="114"/>
    </location>
</feature>
<evidence type="ECO:0000313" key="3">
    <source>
        <dbReference type="Proteomes" id="UP000314294"/>
    </source>
</evidence>
<dbReference type="EMBL" id="SRLO01009401">
    <property type="protein sequence ID" value="TNN26833.1"/>
    <property type="molecule type" value="Genomic_DNA"/>
</dbReference>
<evidence type="ECO:0000256" key="1">
    <source>
        <dbReference type="SAM" id="MobiDB-lite"/>
    </source>
</evidence>
<evidence type="ECO:0000313" key="2">
    <source>
        <dbReference type="EMBL" id="TNN26833.1"/>
    </source>
</evidence>
<accession>A0A4Z2EDN4</accession>
<keyword evidence="3" id="KW-1185">Reference proteome</keyword>
<organism evidence="2 3">
    <name type="scientific">Liparis tanakae</name>
    <name type="common">Tanaka's snailfish</name>
    <dbReference type="NCBI Taxonomy" id="230148"/>
    <lineage>
        <taxon>Eukaryota</taxon>
        <taxon>Metazoa</taxon>
        <taxon>Chordata</taxon>
        <taxon>Craniata</taxon>
        <taxon>Vertebrata</taxon>
        <taxon>Euteleostomi</taxon>
        <taxon>Actinopterygii</taxon>
        <taxon>Neopterygii</taxon>
        <taxon>Teleostei</taxon>
        <taxon>Neoteleostei</taxon>
        <taxon>Acanthomorphata</taxon>
        <taxon>Eupercaria</taxon>
        <taxon>Perciformes</taxon>
        <taxon>Cottioidei</taxon>
        <taxon>Cottales</taxon>
        <taxon>Liparidae</taxon>
        <taxon>Liparis</taxon>
    </lineage>
</organism>
<sequence length="114" mass="12481">MTGKHKPPTGGVIDRTPGGPAPAGATPYLLKHRRVYAGGPMPPLTPEEGRFGTVCKRPGTRPEYWKDATNKKNSSEKQKKDEGTVKTKRIQKAAKSRSEAEHTGPKARRVLRPL</sequence>
<feature type="compositionally biased region" description="Basic and acidic residues" evidence="1">
    <location>
        <begin position="63"/>
        <end position="85"/>
    </location>
</feature>
<dbReference type="Proteomes" id="UP000314294">
    <property type="component" value="Unassembled WGS sequence"/>
</dbReference>
<feature type="compositionally biased region" description="Basic residues" evidence="1">
    <location>
        <begin position="86"/>
        <end position="95"/>
    </location>
</feature>
<comment type="caution">
    <text evidence="2">The sequence shown here is derived from an EMBL/GenBank/DDBJ whole genome shotgun (WGS) entry which is preliminary data.</text>
</comment>